<organism evidence="1 2">
    <name type="scientific">Rhizopus microsporus</name>
    <dbReference type="NCBI Taxonomy" id="58291"/>
    <lineage>
        <taxon>Eukaryota</taxon>
        <taxon>Fungi</taxon>
        <taxon>Fungi incertae sedis</taxon>
        <taxon>Mucoromycota</taxon>
        <taxon>Mucoromycotina</taxon>
        <taxon>Mucoromycetes</taxon>
        <taxon>Mucorales</taxon>
        <taxon>Mucorineae</taxon>
        <taxon>Rhizopodaceae</taxon>
        <taxon>Rhizopus</taxon>
    </lineage>
</organism>
<evidence type="ECO:0000313" key="2">
    <source>
        <dbReference type="Proteomes" id="UP000242381"/>
    </source>
</evidence>
<proteinExistence type="predicted"/>
<reference evidence="1 2" key="1">
    <citation type="journal article" date="2016" name="Proc. Natl. Acad. Sci. U.S.A.">
        <title>Lipid metabolic changes in an early divergent fungus govern the establishment of a mutualistic symbiosis with endobacteria.</title>
        <authorList>
            <person name="Lastovetsky O.A."/>
            <person name="Gaspar M.L."/>
            <person name="Mondo S.J."/>
            <person name="LaButti K.M."/>
            <person name="Sandor L."/>
            <person name="Grigoriev I.V."/>
            <person name="Henry S.A."/>
            <person name="Pawlowska T.E."/>
        </authorList>
    </citation>
    <scope>NUCLEOTIDE SEQUENCE [LARGE SCALE GENOMIC DNA]</scope>
    <source>
        <strain evidence="1 2">ATCC 11559</strain>
    </source>
</reference>
<gene>
    <name evidence="1" type="ORF">BCV71DRAFT_237421</name>
</gene>
<dbReference type="EMBL" id="KV921418">
    <property type="protein sequence ID" value="ORE15577.1"/>
    <property type="molecule type" value="Genomic_DNA"/>
</dbReference>
<dbReference type="Proteomes" id="UP000242381">
    <property type="component" value="Unassembled WGS sequence"/>
</dbReference>
<accession>A0A1X0RU63</accession>
<name>A0A1X0RU63_RHIZD</name>
<dbReference type="AlphaFoldDB" id="A0A1X0RU63"/>
<protein>
    <submittedName>
        <fullName evidence="1">Uncharacterized protein</fullName>
    </submittedName>
</protein>
<evidence type="ECO:0000313" key="1">
    <source>
        <dbReference type="EMBL" id="ORE15577.1"/>
    </source>
</evidence>
<sequence length="377" mass="43483">MQIRNKAELKGQFPLCILSYSYALEVKYSFVNVTLRNHGESSLKGTLTNLKNKAKKDRHLNRLIKRLEKKTTLRFENYNFTKELHALTVEAYWARRTSQYIALEAAYTQKDLNMSIRIEVDKAVMSISMQETERKGKKEKTTTTEVGYVLDFIEINAVDIKSLKTHRAKNKYLFAYQEMEEGVGGQRGHLCPNACTNKRQEMVIVNSLSTLLLFDRESIRKTEKAVRHQCMRSKIDFIMKFASVILQNVFAANAKLAIDWKGSQQLSRLAGLILLSAKACHLCSRAEYLWGSGCWIGKSLKLTKLQFNNDNYLNSVLKSIEIPRRKEWYRDIEACFEACFSFKSLIEQSIGEENDGNWLSIYDECSGLLEPTSRFLK</sequence>